<sequence>MSFSQLRSVRRAPSPEADSSAPSGWKRFRAVLGAYLLNGGLAAHVQAAAAVVAVGLAIYTLNTWKTQERAKKRSELAFEILSRTMYAAGEVRELLGWGDIDLQSNDAEAFLKRVIASDDRARFKQLSGKMSELDLYRTVAGFTVRNGPLDADLLFISSSIKRLDGCYDELDRMSRTDVGARPEVWQTMVISQARDLGHAWSKALDTAFLKTNCTLDQDGFHARVDLVYKQLVPELEFNAPAELRHPVDSSAKQ</sequence>
<feature type="region of interest" description="Disordered" evidence="1">
    <location>
        <begin position="1"/>
        <end position="22"/>
    </location>
</feature>
<evidence type="ECO:0000256" key="2">
    <source>
        <dbReference type="SAM" id="Phobius"/>
    </source>
</evidence>
<reference evidence="3 4" key="1">
    <citation type="submission" date="2019-11" db="EMBL/GenBank/DDBJ databases">
        <title>Identification of a novel strain.</title>
        <authorList>
            <person name="Xu Q."/>
            <person name="Wang G."/>
        </authorList>
    </citation>
    <scope>NUCLEOTIDE SEQUENCE [LARGE SCALE GENOMIC DNA]</scope>
    <source>
        <strain evidence="4">xq</strain>
    </source>
</reference>
<evidence type="ECO:0008006" key="5">
    <source>
        <dbReference type="Google" id="ProtNLM"/>
    </source>
</evidence>
<comment type="caution">
    <text evidence="3">The sequence shown here is derived from an EMBL/GenBank/DDBJ whole genome shotgun (WGS) entry which is preliminary data.</text>
</comment>
<proteinExistence type="predicted"/>
<protein>
    <recommendedName>
        <fullName evidence="5">DUF4760 domain-containing protein</fullName>
    </recommendedName>
</protein>
<gene>
    <name evidence="3" type="ORF">GIW81_12865</name>
</gene>
<keyword evidence="4" id="KW-1185">Reference proteome</keyword>
<evidence type="ECO:0000313" key="3">
    <source>
        <dbReference type="EMBL" id="MTD95224.1"/>
    </source>
</evidence>
<keyword evidence="2" id="KW-0472">Membrane</keyword>
<dbReference type="AlphaFoldDB" id="A0A6I3KJF8"/>
<feature type="transmembrane region" description="Helical" evidence="2">
    <location>
        <begin position="41"/>
        <end position="64"/>
    </location>
</feature>
<feature type="compositionally biased region" description="Low complexity" evidence="1">
    <location>
        <begin position="12"/>
        <end position="22"/>
    </location>
</feature>
<evidence type="ECO:0000256" key="1">
    <source>
        <dbReference type="SAM" id="MobiDB-lite"/>
    </source>
</evidence>
<dbReference type="RefSeq" id="WP_154739787.1">
    <property type="nucleotide sequence ID" value="NZ_WMBQ01000002.1"/>
</dbReference>
<evidence type="ECO:0000313" key="4">
    <source>
        <dbReference type="Proteomes" id="UP000440694"/>
    </source>
</evidence>
<organism evidence="3 4">
    <name type="scientific">Hyphomicrobium album</name>
    <dbReference type="NCBI Taxonomy" id="2665159"/>
    <lineage>
        <taxon>Bacteria</taxon>
        <taxon>Pseudomonadati</taxon>
        <taxon>Pseudomonadota</taxon>
        <taxon>Alphaproteobacteria</taxon>
        <taxon>Hyphomicrobiales</taxon>
        <taxon>Hyphomicrobiaceae</taxon>
        <taxon>Hyphomicrobium</taxon>
    </lineage>
</organism>
<keyword evidence="2" id="KW-1133">Transmembrane helix</keyword>
<keyword evidence="2" id="KW-0812">Transmembrane</keyword>
<name>A0A6I3KJF8_9HYPH</name>
<accession>A0A6I3KJF8</accession>
<dbReference type="EMBL" id="WMBQ01000002">
    <property type="protein sequence ID" value="MTD95224.1"/>
    <property type="molecule type" value="Genomic_DNA"/>
</dbReference>
<dbReference type="Proteomes" id="UP000440694">
    <property type="component" value="Unassembled WGS sequence"/>
</dbReference>